<evidence type="ECO:0000256" key="1">
    <source>
        <dbReference type="SAM" id="MobiDB-lite"/>
    </source>
</evidence>
<name>A0AAV8V602_9CUCU</name>
<protein>
    <submittedName>
        <fullName evidence="2">Uncharacterized protein</fullName>
    </submittedName>
</protein>
<feature type="region of interest" description="Disordered" evidence="1">
    <location>
        <begin position="17"/>
        <end position="46"/>
    </location>
</feature>
<dbReference type="Proteomes" id="UP001159042">
    <property type="component" value="Unassembled WGS sequence"/>
</dbReference>
<accession>A0AAV8V602</accession>
<keyword evidence="3" id="KW-1185">Reference proteome</keyword>
<evidence type="ECO:0000313" key="2">
    <source>
        <dbReference type="EMBL" id="KAJ8909588.1"/>
    </source>
</evidence>
<organism evidence="2 3">
    <name type="scientific">Exocentrus adspersus</name>
    <dbReference type="NCBI Taxonomy" id="1586481"/>
    <lineage>
        <taxon>Eukaryota</taxon>
        <taxon>Metazoa</taxon>
        <taxon>Ecdysozoa</taxon>
        <taxon>Arthropoda</taxon>
        <taxon>Hexapoda</taxon>
        <taxon>Insecta</taxon>
        <taxon>Pterygota</taxon>
        <taxon>Neoptera</taxon>
        <taxon>Endopterygota</taxon>
        <taxon>Coleoptera</taxon>
        <taxon>Polyphaga</taxon>
        <taxon>Cucujiformia</taxon>
        <taxon>Chrysomeloidea</taxon>
        <taxon>Cerambycidae</taxon>
        <taxon>Lamiinae</taxon>
        <taxon>Acanthocinini</taxon>
        <taxon>Exocentrus</taxon>
    </lineage>
</organism>
<gene>
    <name evidence="2" type="ORF">NQ315_016602</name>
</gene>
<dbReference type="EMBL" id="JANEYG010000488">
    <property type="protein sequence ID" value="KAJ8909588.1"/>
    <property type="molecule type" value="Genomic_DNA"/>
</dbReference>
<reference evidence="2 3" key="1">
    <citation type="journal article" date="2023" name="Insect Mol. Biol.">
        <title>Genome sequencing provides insights into the evolution of gene families encoding plant cell wall-degrading enzymes in longhorned beetles.</title>
        <authorList>
            <person name="Shin N.R."/>
            <person name="Okamura Y."/>
            <person name="Kirsch R."/>
            <person name="Pauchet Y."/>
        </authorList>
    </citation>
    <scope>NUCLEOTIDE SEQUENCE [LARGE SCALE GENOMIC DNA]</scope>
    <source>
        <strain evidence="2">EAD_L_NR</strain>
    </source>
</reference>
<evidence type="ECO:0000313" key="3">
    <source>
        <dbReference type="Proteomes" id="UP001159042"/>
    </source>
</evidence>
<comment type="caution">
    <text evidence="2">The sequence shown here is derived from an EMBL/GenBank/DDBJ whole genome shotgun (WGS) entry which is preliminary data.</text>
</comment>
<sequence>MFPARFEIGLLPLLPDDFPDASPKEYTGLQRERAERERQGGQLADVHQRLQCPGSSSSYTGPNSSWGQLLEEEPLTRSFSSHHNTELLIIDVSIGYHSFPKKPEVEFSATFGISGNECYPIDLEKIREESANHFAPSQTV</sequence>
<feature type="compositionally biased region" description="Basic and acidic residues" evidence="1">
    <location>
        <begin position="30"/>
        <end position="39"/>
    </location>
</feature>
<proteinExistence type="predicted"/>
<dbReference type="AlphaFoldDB" id="A0AAV8V602"/>